<dbReference type="PANTHER" id="PTHR33164">
    <property type="entry name" value="TRANSCRIPTIONAL REGULATOR, MARR FAMILY"/>
    <property type="match status" value="1"/>
</dbReference>
<dbReference type="InterPro" id="IPR036388">
    <property type="entry name" value="WH-like_DNA-bd_sf"/>
</dbReference>
<feature type="domain" description="HTH marR-type" evidence="1">
    <location>
        <begin position="44"/>
        <end position="177"/>
    </location>
</feature>
<dbReference type="Pfam" id="PF01047">
    <property type="entry name" value="MarR"/>
    <property type="match status" value="1"/>
</dbReference>
<dbReference type="InterPro" id="IPR039422">
    <property type="entry name" value="MarR/SlyA-like"/>
</dbReference>
<dbReference type="GO" id="GO:0006950">
    <property type="term" value="P:response to stress"/>
    <property type="evidence" value="ECO:0007669"/>
    <property type="project" value="TreeGrafter"/>
</dbReference>
<name>A0A6J4PSW9_9ACTN</name>
<evidence type="ECO:0000313" key="2">
    <source>
        <dbReference type="EMBL" id="CAA9418943.1"/>
    </source>
</evidence>
<dbReference type="PRINTS" id="PR00598">
    <property type="entry name" value="HTHMARR"/>
</dbReference>
<gene>
    <name evidence="2" type="ORF">AVDCRST_MAG75-3311</name>
</gene>
<reference evidence="2" key="1">
    <citation type="submission" date="2020-02" db="EMBL/GenBank/DDBJ databases">
        <authorList>
            <person name="Meier V. D."/>
        </authorList>
    </citation>
    <scope>NUCLEOTIDE SEQUENCE</scope>
    <source>
        <strain evidence="2">AVDCRST_MAG75</strain>
    </source>
</reference>
<organism evidence="2">
    <name type="scientific">uncultured Propionibacteriaceae bacterium</name>
    <dbReference type="NCBI Taxonomy" id="257457"/>
    <lineage>
        <taxon>Bacteria</taxon>
        <taxon>Bacillati</taxon>
        <taxon>Actinomycetota</taxon>
        <taxon>Actinomycetes</taxon>
        <taxon>Propionibacteriales</taxon>
        <taxon>Propionibacteriaceae</taxon>
        <taxon>environmental samples</taxon>
    </lineage>
</organism>
<dbReference type="SMART" id="SM00347">
    <property type="entry name" value="HTH_MARR"/>
    <property type="match status" value="1"/>
</dbReference>
<dbReference type="Gene3D" id="1.10.10.10">
    <property type="entry name" value="Winged helix-like DNA-binding domain superfamily/Winged helix DNA-binding domain"/>
    <property type="match status" value="1"/>
</dbReference>
<sequence>MSNARPAAGDAGIIRRANDRQPLPFDPIEEAARLWSQRSGETPRMRAVTSLMRVHQLVLTELDELLRPLGLTFARYEVLVLLSFSRRGALPLGKIGERLQVHATSVTPLVRRLERAGLIRRTPHPEDGRAVLASITPQGRAVLEQATDAIVAAQFALSALSEDDCEQLTALLTPPRKAAGDF</sequence>
<dbReference type="InterPro" id="IPR036390">
    <property type="entry name" value="WH_DNA-bd_sf"/>
</dbReference>
<accession>A0A6J4PSW9</accession>
<dbReference type="SUPFAM" id="SSF46785">
    <property type="entry name" value="Winged helix' DNA-binding domain"/>
    <property type="match status" value="1"/>
</dbReference>
<dbReference type="EMBL" id="CADCUO010000243">
    <property type="protein sequence ID" value="CAA9418943.1"/>
    <property type="molecule type" value="Genomic_DNA"/>
</dbReference>
<dbReference type="InterPro" id="IPR000835">
    <property type="entry name" value="HTH_MarR-typ"/>
</dbReference>
<evidence type="ECO:0000259" key="1">
    <source>
        <dbReference type="PROSITE" id="PS50995"/>
    </source>
</evidence>
<dbReference type="PANTHER" id="PTHR33164:SF101">
    <property type="entry name" value="TRANSCRIPTIONAL REPRESSOR MPRA"/>
    <property type="match status" value="1"/>
</dbReference>
<dbReference type="PROSITE" id="PS50995">
    <property type="entry name" value="HTH_MARR_2"/>
    <property type="match status" value="1"/>
</dbReference>
<dbReference type="GO" id="GO:0003700">
    <property type="term" value="F:DNA-binding transcription factor activity"/>
    <property type="evidence" value="ECO:0007669"/>
    <property type="project" value="InterPro"/>
</dbReference>
<dbReference type="AlphaFoldDB" id="A0A6J4PSW9"/>
<protein>
    <submittedName>
        <fullName evidence="2">Transcriptional regulator, MarR family</fullName>
    </submittedName>
</protein>
<proteinExistence type="predicted"/>